<dbReference type="OrthoDB" id="498970at2759"/>
<protein>
    <submittedName>
        <fullName evidence="4">DnaJ domain containing protein</fullName>
    </submittedName>
</protein>
<dbReference type="InterPro" id="IPR001623">
    <property type="entry name" value="DnaJ_domain"/>
</dbReference>
<feature type="domain" description="J" evidence="3">
    <location>
        <begin position="580"/>
        <end position="645"/>
    </location>
</feature>
<evidence type="ECO:0000313" key="5">
    <source>
        <dbReference type="Proteomes" id="UP000634136"/>
    </source>
</evidence>
<dbReference type="EMBL" id="JAAIUW010000006">
    <property type="protein sequence ID" value="KAF7827944.1"/>
    <property type="molecule type" value="Genomic_DNA"/>
</dbReference>
<dbReference type="SUPFAM" id="SSF46565">
    <property type="entry name" value="Chaperone J-domain"/>
    <property type="match status" value="1"/>
</dbReference>
<evidence type="ECO:0000313" key="4">
    <source>
        <dbReference type="EMBL" id="KAF7827944.1"/>
    </source>
</evidence>
<feature type="coiled-coil region" evidence="1">
    <location>
        <begin position="505"/>
        <end position="553"/>
    </location>
</feature>
<evidence type="ECO:0000259" key="3">
    <source>
        <dbReference type="PROSITE" id="PS50076"/>
    </source>
</evidence>
<comment type="caution">
    <text evidence="4">The sequence shown here is derived from an EMBL/GenBank/DDBJ whole genome shotgun (WGS) entry which is preliminary data.</text>
</comment>
<feature type="region of interest" description="Disordered" evidence="2">
    <location>
        <begin position="344"/>
        <end position="372"/>
    </location>
</feature>
<dbReference type="Proteomes" id="UP000634136">
    <property type="component" value="Unassembled WGS sequence"/>
</dbReference>
<evidence type="ECO:0000256" key="2">
    <source>
        <dbReference type="SAM" id="MobiDB-lite"/>
    </source>
</evidence>
<evidence type="ECO:0000256" key="1">
    <source>
        <dbReference type="SAM" id="Coils"/>
    </source>
</evidence>
<accession>A0A834WRV1</accession>
<dbReference type="PANTHER" id="PTHR36335">
    <property type="entry name" value="CHAPERONE DNAJ-DOMAIN SUPERFAMILY PROTEIN"/>
    <property type="match status" value="1"/>
</dbReference>
<feature type="region of interest" description="Disordered" evidence="2">
    <location>
        <begin position="81"/>
        <end position="117"/>
    </location>
</feature>
<dbReference type="InterPro" id="IPR036869">
    <property type="entry name" value="J_dom_sf"/>
</dbReference>
<dbReference type="PANTHER" id="PTHR36335:SF1">
    <property type="entry name" value="CHAPERONE DNAJ-DOMAIN SUPERFAMILY PROTEIN"/>
    <property type="match status" value="1"/>
</dbReference>
<organism evidence="4 5">
    <name type="scientific">Senna tora</name>
    <dbReference type="NCBI Taxonomy" id="362788"/>
    <lineage>
        <taxon>Eukaryota</taxon>
        <taxon>Viridiplantae</taxon>
        <taxon>Streptophyta</taxon>
        <taxon>Embryophyta</taxon>
        <taxon>Tracheophyta</taxon>
        <taxon>Spermatophyta</taxon>
        <taxon>Magnoliopsida</taxon>
        <taxon>eudicotyledons</taxon>
        <taxon>Gunneridae</taxon>
        <taxon>Pentapetalae</taxon>
        <taxon>rosids</taxon>
        <taxon>fabids</taxon>
        <taxon>Fabales</taxon>
        <taxon>Fabaceae</taxon>
        <taxon>Caesalpinioideae</taxon>
        <taxon>Cassia clade</taxon>
        <taxon>Senna</taxon>
    </lineage>
</organism>
<sequence>MIGKGFLRKHFQPETHSGKTIPESDQVKGNCINAVLIDIDDDQVSEVIIIDEPEFFHEKSHCSSVPSRDRKFLHQSVISIDDDEDDDNNHAYHPGNIAEGGQELDSDASSNIRFSSPSGYKQNCGQINIDDVHVTKEKVSESNLPNGRHTFPTEAADGNHCGLDGSSESDCSDCELMEAREEWEKAWFKRKCRVAKDQPDEQANSSGYHSTIYTDVGGENRTWQHAGSPVYSGPSNGKCVKENPCSFSVMGDSSMNGTNCNLGTENSCEFSDHKVDQEKLKNFRSGSTEEMRSLHKDSSCTQSPESRRKEHCSFCTKYRMHGFAGGVSSDSRFENEMGGIESKYRGSNVEESKRQVDDKRAHSNDASFDERHASHDGFVSQQSHDWWHTSGLGAEEKIGPNPEDSTFCSLQSFGKSRISNCSEVEVRAESEVISVHNTLNSDLQDKQDRSWLVENEKPSNVGDALHAEDNSVTNSYERDIIDKREKLKETDEYKRTIEKEWASRQRELQIQAEEVQKLRKRKRAEAMRLLDMRRRQKERIEEMRETKKKDEENMNIKEKYRAEIMKGLSQLEMTCIDMASLLTCLGIQVGGGFNPLPHEVHKAYKRALLKFHPDRAPKSDIREQVEAEEKFKLISRMKEKLLSTF</sequence>
<name>A0A834WRV1_9FABA</name>
<feature type="region of interest" description="Disordered" evidence="2">
    <location>
        <begin position="284"/>
        <end position="305"/>
    </location>
</feature>
<reference evidence="4" key="1">
    <citation type="submission" date="2020-09" db="EMBL/GenBank/DDBJ databases">
        <title>Genome-Enabled Discovery of Anthraquinone Biosynthesis in Senna tora.</title>
        <authorList>
            <person name="Kang S.-H."/>
            <person name="Pandey R.P."/>
            <person name="Lee C.-M."/>
            <person name="Sim J.-S."/>
            <person name="Jeong J.-T."/>
            <person name="Choi B.-S."/>
            <person name="Jung M."/>
            <person name="Ginzburg D."/>
            <person name="Zhao K."/>
            <person name="Won S.Y."/>
            <person name="Oh T.-J."/>
            <person name="Yu Y."/>
            <person name="Kim N.-H."/>
            <person name="Lee O.R."/>
            <person name="Lee T.-H."/>
            <person name="Bashyal P."/>
            <person name="Kim T.-S."/>
            <person name="Lee W.-H."/>
            <person name="Kawkins C."/>
            <person name="Kim C.-K."/>
            <person name="Kim J.S."/>
            <person name="Ahn B.O."/>
            <person name="Rhee S.Y."/>
            <person name="Sohng J.K."/>
        </authorList>
    </citation>
    <scope>NUCLEOTIDE SEQUENCE</scope>
    <source>
        <tissue evidence="4">Leaf</tissue>
    </source>
</reference>
<dbReference type="CDD" id="cd06257">
    <property type="entry name" value="DnaJ"/>
    <property type="match status" value="1"/>
</dbReference>
<keyword evidence="5" id="KW-1185">Reference proteome</keyword>
<dbReference type="Gene3D" id="1.10.287.110">
    <property type="entry name" value="DnaJ domain"/>
    <property type="match status" value="1"/>
</dbReference>
<dbReference type="AlphaFoldDB" id="A0A834WRV1"/>
<proteinExistence type="predicted"/>
<keyword evidence="1" id="KW-0175">Coiled coil</keyword>
<feature type="compositionally biased region" description="Basic and acidic residues" evidence="2">
    <location>
        <begin position="284"/>
        <end position="298"/>
    </location>
</feature>
<dbReference type="PROSITE" id="PS50076">
    <property type="entry name" value="DNAJ_2"/>
    <property type="match status" value="1"/>
</dbReference>
<gene>
    <name evidence="4" type="ORF">G2W53_019108</name>
</gene>
<feature type="compositionally biased region" description="Polar residues" evidence="2">
    <location>
        <begin position="107"/>
        <end position="117"/>
    </location>
</feature>